<evidence type="ECO:0000313" key="2">
    <source>
        <dbReference type="EMBL" id="UFW84618.1"/>
    </source>
</evidence>
<name>A0ABY3QFH9_9BRAD</name>
<evidence type="ECO:0000313" key="3">
    <source>
        <dbReference type="Proteomes" id="UP001430990"/>
    </source>
</evidence>
<keyword evidence="3" id="KW-1185">Reference proteome</keyword>
<dbReference type="EMBL" id="CP088100">
    <property type="protein sequence ID" value="UFW84618.1"/>
    <property type="molecule type" value="Genomic_DNA"/>
</dbReference>
<dbReference type="RefSeq" id="WP_231142690.1">
    <property type="nucleotide sequence ID" value="NZ_CP088100.1"/>
</dbReference>
<gene>
    <name evidence="2" type="ORF">BjapCC829_32450</name>
</gene>
<protein>
    <submittedName>
        <fullName evidence="2">Uncharacterized protein</fullName>
    </submittedName>
</protein>
<accession>A0ABY3QFH9</accession>
<organism evidence="2 3">
    <name type="scientific">Bradyrhizobium barranii</name>
    <dbReference type="NCBI Taxonomy" id="2992140"/>
    <lineage>
        <taxon>Bacteria</taxon>
        <taxon>Pseudomonadati</taxon>
        <taxon>Pseudomonadota</taxon>
        <taxon>Alphaproteobacteria</taxon>
        <taxon>Hyphomicrobiales</taxon>
        <taxon>Nitrobacteraceae</taxon>
        <taxon>Bradyrhizobium</taxon>
    </lineage>
</organism>
<reference evidence="2" key="1">
    <citation type="submission" date="2021-11" db="EMBL/GenBank/DDBJ databases">
        <title>Australian commercial rhizobial inoculants.</title>
        <authorList>
            <person name="Kohlmeier M.G."/>
            <person name="O'Hara G.W."/>
            <person name="Colombi E."/>
            <person name="Ramsay J.P."/>
            <person name="Terpolilli J."/>
        </authorList>
    </citation>
    <scope>NUCLEOTIDE SEQUENCE</scope>
    <source>
        <strain evidence="2">CC829</strain>
    </source>
</reference>
<keyword evidence="1" id="KW-0175">Coiled coil</keyword>
<evidence type="ECO:0000256" key="1">
    <source>
        <dbReference type="SAM" id="Coils"/>
    </source>
</evidence>
<proteinExistence type="predicted"/>
<feature type="coiled-coil region" evidence="1">
    <location>
        <begin position="6"/>
        <end position="58"/>
    </location>
</feature>
<sequence>MNNALRSSAERELERKRYTAALAERQFNRADPDNRLVASELERRWEAALTDVRAAEEALARQMPSKAITQVAISKELNDKVISLTGRLPQIWDDEAISDAHRKALLRCLIEKVVLDRGENDLALARIVWRGGAVTELEVRMSVNSVTRLTRGTEMRERSLALARDGVPDDEIAAILTQEGHRSPRCADKVLPITVGRLRRAAAIKVATQRSRWEHDDSLLSPPELARTLKIPVNWLYVQIRSKRLLIDRQSSGAYLFPNTPSVLDAVRNLRNHVLAQLDLRICQPNKEGHQHG</sequence>
<dbReference type="Proteomes" id="UP001430990">
    <property type="component" value="Chromosome"/>
</dbReference>